<name>A0A1H9U920_9PSEU</name>
<gene>
    <name evidence="1" type="ORF">SAMN04487818_10754</name>
</gene>
<dbReference type="SFLD" id="SFLDS00003">
    <property type="entry name" value="Haloacid_Dehalogenase"/>
    <property type="match status" value="1"/>
</dbReference>
<dbReference type="InterPro" id="IPR022468">
    <property type="entry name" value="PhnX-like"/>
</dbReference>
<dbReference type="GO" id="GO:0008967">
    <property type="term" value="F:phosphoglycolate phosphatase activity"/>
    <property type="evidence" value="ECO:0007669"/>
    <property type="project" value="TreeGrafter"/>
</dbReference>
<accession>A0A1H9U920</accession>
<dbReference type="Pfam" id="PF00702">
    <property type="entry name" value="Hydrolase"/>
    <property type="match status" value="1"/>
</dbReference>
<keyword evidence="1" id="KW-0378">Hydrolase</keyword>
<dbReference type="InterPro" id="IPR050155">
    <property type="entry name" value="HAD-like_hydrolase_sf"/>
</dbReference>
<dbReference type="InterPro" id="IPR036412">
    <property type="entry name" value="HAD-like_sf"/>
</dbReference>
<organism evidence="1 2">
    <name type="scientific">Actinokineospora terrae</name>
    <dbReference type="NCBI Taxonomy" id="155974"/>
    <lineage>
        <taxon>Bacteria</taxon>
        <taxon>Bacillati</taxon>
        <taxon>Actinomycetota</taxon>
        <taxon>Actinomycetes</taxon>
        <taxon>Pseudonocardiales</taxon>
        <taxon>Pseudonocardiaceae</taxon>
        <taxon>Actinokineospora</taxon>
    </lineage>
</organism>
<dbReference type="InterPro" id="IPR023214">
    <property type="entry name" value="HAD_sf"/>
</dbReference>
<dbReference type="SFLD" id="SFLDG01129">
    <property type="entry name" value="C1.5:_HAD__Beta-PGM__Phosphata"/>
    <property type="match status" value="1"/>
</dbReference>
<dbReference type="PANTHER" id="PTHR43434:SF19">
    <property type="entry name" value="PHOSPHONOACETALDEHYDE HYDROLASE"/>
    <property type="match status" value="1"/>
</dbReference>
<dbReference type="GO" id="GO:0006281">
    <property type="term" value="P:DNA repair"/>
    <property type="evidence" value="ECO:0007669"/>
    <property type="project" value="TreeGrafter"/>
</dbReference>
<dbReference type="NCBIfam" id="TIGR03351">
    <property type="entry name" value="PhnX-like"/>
    <property type="match status" value="1"/>
</dbReference>
<keyword evidence="2" id="KW-1185">Reference proteome</keyword>
<dbReference type="Proteomes" id="UP000199051">
    <property type="component" value="Unassembled WGS sequence"/>
</dbReference>
<sequence>MSIDLVALDMAGTTVQEGGAVYRALADAVAAASGSPVPAADIQRWMGADKREAIAALLAGAPAEVDTVFDDFRTRLAAAYEAEPPTALPGVESALTELRARGIKVALTTGFSRDVAEDLLTHLGWKIGGCIDALVTADEVATGRPAPYMIFRAMELTGVHSTTRVLTAGDTVLDLRAGTNASAQYVIGVLTGSQDAEILGQERHTHLLSCVSEIPLLLTRNGSN</sequence>
<dbReference type="SUPFAM" id="SSF56784">
    <property type="entry name" value="HAD-like"/>
    <property type="match status" value="1"/>
</dbReference>
<dbReference type="EMBL" id="FOGI01000007">
    <property type="protein sequence ID" value="SES05647.1"/>
    <property type="molecule type" value="Genomic_DNA"/>
</dbReference>
<dbReference type="RefSeq" id="WP_092779262.1">
    <property type="nucleotide sequence ID" value="NZ_FOGI01000007.1"/>
</dbReference>
<dbReference type="Gene3D" id="3.40.50.1000">
    <property type="entry name" value="HAD superfamily/HAD-like"/>
    <property type="match status" value="1"/>
</dbReference>
<dbReference type="InterPro" id="IPR023198">
    <property type="entry name" value="PGP-like_dom2"/>
</dbReference>
<evidence type="ECO:0000313" key="1">
    <source>
        <dbReference type="EMBL" id="SES05647.1"/>
    </source>
</evidence>
<evidence type="ECO:0000313" key="2">
    <source>
        <dbReference type="Proteomes" id="UP000199051"/>
    </source>
</evidence>
<dbReference type="Gene3D" id="1.10.150.240">
    <property type="entry name" value="Putative phosphatase, domain 2"/>
    <property type="match status" value="1"/>
</dbReference>
<dbReference type="GO" id="GO:0005829">
    <property type="term" value="C:cytosol"/>
    <property type="evidence" value="ECO:0007669"/>
    <property type="project" value="TreeGrafter"/>
</dbReference>
<dbReference type="PANTHER" id="PTHR43434">
    <property type="entry name" value="PHOSPHOGLYCOLATE PHOSPHATASE"/>
    <property type="match status" value="1"/>
</dbReference>
<proteinExistence type="predicted"/>
<protein>
    <submittedName>
        <fullName evidence="1">Phosphonatase-like hydrolase</fullName>
    </submittedName>
</protein>
<dbReference type="STRING" id="155974.SAMN04487818_10754"/>
<dbReference type="AlphaFoldDB" id="A0A1H9U920"/>
<reference evidence="2" key="1">
    <citation type="submission" date="2016-10" db="EMBL/GenBank/DDBJ databases">
        <authorList>
            <person name="Varghese N."/>
            <person name="Submissions S."/>
        </authorList>
    </citation>
    <scope>NUCLEOTIDE SEQUENCE [LARGE SCALE GENOMIC DNA]</scope>
    <source>
        <strain evidence="2">DSM 44260</strain>
    </source>
</reference>